<dbReference type="InterPro" id="IPR051962">
    <property type="entry name" value="Cuticlin"/>
</dbReference>
<keyword evidence="5" id="KW-1185">Reference proteome</keyword>
<reference evidence="4 5" key="2">
    <citation type="submission" date="2018-11" db="EMBL/GenBank/DDBJ databases">
        <authorList>
            <consortium name="Pathogen Informatics"/>
        </authorList>
    </citation>
    <scope>NUCLEOTIDE SEQUENCE [LARGE SCALE GENOMIC DNA]</scope>
</reference>
<dbReference type="PANTHER" id="PTHR22907:SF39">
    <property type="entry name" value="ZP DOMAIN-CONTAINING PROTEIN"/>
    <property type="match status" value="1"/>
</dbReference>
<feature type="domain" description="ZP" evidence="3">
    <location>
        <begin position="1"/>
        <end position="180"/>
    </location>
</feature>
<sequence>MHRICISVQLHPLFVTANDRSYCAQCIYMPAEFVENLDETLAISDATASELSPQFDISAPRPKCTYAIRRDSIDGPKVHYATVGQTVFHVWECRIDGVQILVQNCYVEDGQGNRILIIDQNGCGVDQYILPTPRYSKDLRVASQETRVFKFAGKTVTRFACQIRLCSTEKENCNALTPPRHCPTFEERIALQRRFYDDSQIDSPGGTTTGLQSAVHQISEATRPNISTPRVMHNEDRAISNTTRRTIRSVHMSVKPHSVDRITSEKDQNETQLDVVGLLTILDSPDDVKFFESNASTFGFISCLSHTSYMALIVALIVVCLLHIFIVFLCVSNVRHLKTIFSAKFIPAI</sequence>
<dbReference type="WBParaSite" id="TCNE_0001482301-mRNA-1">
    <property type="protein sequence ID" value="TCNE_0001482301-mRNA-1"/>
    <property type="gene ID" value="TCNE_0001482301"/>
</dbReference>
<evidence type="ECO:0000259" key="3">
    <source>
        <dbReference type="PROSITE" id="PS51034"/>
    </source>
</evidence>
<name>A0A183V253_TOXCA</name>
<reference evidence="6" key="1">
    <citation type="submission" date="2016-06" db="UniProtKB">
        <authorList>
            <consortium name="WormBaseParasite"/>
        </authorList>
    </citation>
    <scope>IDENTIFICATION</scope>
</reference>
<dbReference type="EMBL" id="UYWY01022471">
    <property type="protein sequence ID" value="VDM46144.1"/>
    <property type="molecule type" value="Genomic_DNA"/>
</dbReference>
<proteinExistence type="predicted"/>
<evidence type="ECO:0000256" key="1">
    <source>
        <dbReference type="ARBA" id="ARBA00022729"/>
    </source>
</evidence>
<feature type="transmembrane region" description="Helical" evidence="2">
    <location>
        <begin position="309"/>
        <end position="331"/>
    </location>
</feature>
<keyword evidence="1" id="KW-0732">Signal</keyword>
<dbReference type="Pfam" id="PF25301">
    <property type="entry name" value="CUT_C"/>
    <property type="match status" value="1"/>
</dbReference>
<dbReference type="AlphaFoldDB" id="A0A183V253"/>
<evidence type="ECO:0000313" key="4">
    <source>
        <dbReference type="EMBL" id="VDM46144.1"/>
    </source>
</evidence>
<evidence type="ECO:0000313" key="6">
    <source>
        <dbReference type="WBParaSite" id="TCNE_0001482301-mRNA-1"/>
    </source>
</evidence>
<dbReference type="SMART" id="SM00241">
    <property type="entry name" value="ZP"/>
    <property type="match status" value="1"/>
</dbReference>
<evidence type="ECO:0000256" key="2">
    <source>
        <dbReference type="SAM" id="Phobius"/>
    </source>
</evidence>
<protein>
    <submittedName>
        <fullName evidence="6">ZP domain-containing protein</fullName>
    </submittedName>
</protein>
<dbReference type="InterPro" id="IPR001507">
    <property type="entry name" value="ZP_dom"/>
</dbReference>
<dbReference type="InterPro" id="IPR057475">
    <property type="entry name" value="CUT_C"/>
</dbReference>
<keyword evidence="2" id="KW-1133">Transmembrane helix</keyword>
<dbReference type="Proteomes" id="UP000050794">
    <property type="component" value="Unassembled WGS sequence"/>
</dbReference>
<evidence type="ECO:0000313" key="5">
    <source>
        <dbReference type="Proteomes" id="UP000050794"/>
    </source>
</evidence>
<dbReference type="PROSITE" id="PS51034">
    <property type="entry name" value="ZP_2"/>
    <property type="match status" value="1"/>
</dbReference>
<keyword evidence="2" id="KW-0812">Transmembrane</keyword>
<dbReference type="PANTHER" id="PTHR22907">
    <property type="entry name" value="GH04558P"/>
    <property type="match status" value="1"/>
</dbReference>
<gene>
    <name evidence="4" type="ORF">TCNE_LOCUS14823</name>
</gene>
<accession>A0A183V253</accession>
<organism evidence="5 6">
    <name type="scientific">Toxocara canis</name>
    <name type="common">Canine roundworm</name>
    <dbReference type="NCBI Taxonomy" id="6265"/>
    <lineage>
        <taxon>Eukaryota</taxon>
        <taxon>Metazoa</taxon>
        <taxon>Ecdysozoa</taxon>
        <taxon>Nematoda</taxon>
        <taxon>Chromadorea</taxon>
        <taxon>Rhabditida</taxon>
        <taxon>Spirurina</taxon>
        <taxon>Ascaridomorpha</taxon>
        <taxon>Ascaridoidea</taxon>
        <taxon>Toxocaridae</taxon>
        <taxon>Toxocara</taxon>
    </lineage>
</organism>
<keyword evidence="2" id="KW-0472">Membrane</keyword>